<dbReference type="Pfam" id="PF04082">
    <property type="entry name" value="Fungal_trans"/>
    <property type="match status" value="1"/>
</dbReference>
<dbReference type="InterPro" id="IPR036864">
    <property type="entry name" value="Zn2-C6_fun-type_DNA-bd_sf"/>
</dbReference>
<feature type="domain" description="Zn(2)-C6 fungal-type" evidence="4">
    <location>
        <begin position="67"/>
        <end position="98"/>
    </location>
</feature>
<dbReference type="SUPFAM" id="SSF57701">
    <property type="entry name" value="Zn2/Cys6 DNA-binding domain"/>
    <property type="match status" value="1"/>
</dbReference>
<dbReference type="PANTHER" id="PTHR47256:SF1">
    <property type="entry name" value="ZN(II)2CYS6 TRANSCRIPTION FACTOR (EUROFUNG)"/>
    <property type="match status" value="1"/>
</dbReference>
<feature type="compositionally biased region" description="Basic and acidic residues" evidence="3">
    <location>
        <begin position="36"/>
        <end position="50"/>
    </location>
</feature>
<dbReference type="InterPro" id="IPR007219">
    <property type="entry name" value="XnlR_reg_dom"/>
</dbReference>
<evidence type="ECO:0000313" key="6">
    <source>
        <dbReference type="Proteomes" id="UP001595075"/>
    </source>
</evidence>
<reference evidence="5 6" key="1">
    <citation type="journal article" date="2024" name="Commun. Biol.">
        <title>Comparative genomic analysis of thermophilic fungi reveals convergent evolutionary adaptations and gene losses.</title>
        <authorList>
            <person name="Steindorff A.S."/>
            <person name="Aguilar-Pontes M.V."/>
            <person name="Robinson A.J."/>
            <person name="Andreopoulos B."/>
            <person name="LaButti K."/>
            <person name="Kuo A."/>
            <person name="Mondo S."/>
            <person name="Riley R."/>
            <person name="Otillar R."/>
            <person name="Haridas S."/>
            <person name="Lipzen A."/>
            <person name="Grimwood J."/>
            <person name="Schmutz J."/>
            <person name="Clum A."/>
            <person name="Reid I.D."/>
            <person name="Moisan M.C."/>
            <person name="Butler G."/>
            <person name="Nguyen T.T.M."/>
            <person name="Dewar K."/>
            <person name="Conant G."/>
            <person name="Drula E."/>
            <person name="Henrissat B."/>
            <person name="Hansel C."/>
            <person name="Singer S."/>
            <person name="Hutchinson M.I."/>
            <person name="de Vries R.P."/>
            <person name="Natvig D.O."/>
            <person name="Powell A.J."/>
            <person name="Tsang A."/>
            <person name="Grigoriev I.V."/>
        </authorList>
    </citation>
    <scope>NUCLEOTIDE SEQUENCE [LARGE SCALE GENOMIC DNA]</scope>
    <source>
        <strain evidence="5 6">CBS 494.80</strain>
    </source>
</reference>
<dbReference type="Proteomes" id="UP001595075">
    <property type="component" value="Unassembled WGS sequence"/>
</dbReference>
<comment type="caution">
    <text evidence="5">The sequence shown here is derived from an EMBL/GenBank/DDBJ whole genome shotgun (WGS) entry which is preliminary data.</text>
</comment>
<dbReference type="InterPro" id="IPR053187">
    <property type="entry name" value="Notoamide_regulator"/>
</dbReference>
<accession>A0ABR4BV98</accession>
<dbReference type="PROSITE" id="PS50048">
    <property type="entry name" value="ZN2_CY6_FUNGAL_2"/>
    <property type="match status" value="1"/>
</dbReference>
<evidence type="ECO:0000256" key="1">
    <source>
        <dbReference type="ARBA" id="ARBA00022723"/>
    </source>
</evidence>
<keyword evidence="2" id="KW-0539">Nucleus</keyword>
<name>A0ABR4BV98_9HELO</name>
<dbReference type="Gene3D" id="4.10.240.10">
    <property type="entry name" value="Zn(2)-C6 fungal-type DNA-binding domain"/>
    <property type="match status" value="1"/>
</dbReference>
<keyword evidence="6" id="KW-1185">Reference proteome</keyword>
<evidence type="ECO:0000259" key="4">
    <source>
        <dbReference type="PROSITE" id="PS50048"/>
    </source>
</evidence>
<organism evidence="5 6">
    <name type="scientific">Oculimacula yallundae</name>
    <dbReference type="NCBI Taxonomy" id="86028"/>
    <lineage>
        <taxon>Eukaryota</taxon>
        <taxon>Fungi</taxon>
        <taxon>Dikarya</taxon>
        <taxon>Ascomycota</taxon>
        <taxon>Pezizomycotina</taxon>
        <taxon>Leotiomycetes</taxon>
        <taxon>Helotiales</taxon>
        <taxon>Ploettnerulaceae</taxon>
        <taxon>Oculimacula</taxon>
    </lineage>
</organism>
<dbReference type="EMBL" id="JAZHXI010000018">
    <property type="protein sequence ID" value="KAL2061541.1"/>
    <property type="molecule type" value="Genomic_DNA"/>
</dbReference>
<dbReference type="InterPro" id="IPR001138">
    <property type="entry name" value="Zn2Cys6_DnaBD"/>
</dbReference>
<dbReference type="CDD" id="cd12148">
    <property type="entry name" value="fungal_TF_MHR"/>
    <property type="match status" value="1"/>
</dbReference>
<keyword evidence="1" id="KW-0479">Metal-binding</keyword>
<dbReference type="PROSITE" id="PS00463">
    <property type="entry name" value="ZN2_CY6_FUNGAL_1"/>
    <property type="match status" value="1"/>
</dbReference>
<proteinExistence type="predicted"/>
<dbReference type="PANTHER" id="PTHR47256">
    <property type="entry name" value="ZN(II)2CYS6 TRANSCRIPTION FACTOR (EUROFUNG)-RELATED"/>
    <property type="match status" value="1"/>
</dbReference>
<dbReference type="SMART" id="SM00066">
    <property type="entry name" value="GAL4"/>
    <property type="match status" value="1"/>
</dbReference>
<evidence type="ECO:0000256" key="2">
    <source>
        <dbReference type="ARBA" id="ARBA00023242"/>
    </source>
</evidence>
<dbReference type="CDD" id="cd00067">
    <property type="entry name" value="GAL4"/>
    <property type="match status" value="1"/>
</dbReference>
<evidence type="ECO:0000256" key="3">
    <source>
        <dbReference type="SAM" id="MobiDB-lite"/>
    </source>
</evidence>
<sequence length="686" mass="77134">MSGKANFRNIRPSFGESSASASNPSQSTSESTTGSDPRRPPRGDKDKEPDGNASKRRRPPESVTRNACLNCKKARAKCDGNKPCKRCASREATSSCVYEIHIKHAKEELVKQIKELRAKDHMTGEILTALSTNENVPGILERLRNGETYDSIVEWLGRSPLVEFETLSPRESQHSTYEASDHEMSGVGSSKPLWSRVTTNTDIFDHLMQLYFAWIHPVHTLFSEGHFTKDYKNNVKNYCSPVLVNSICALACSLHSAVDGDGLDYGKLAVEFSNAARKELEADDKNITTIQAFAVMYLVDCAGGNSLRAAAYLRISTLALRQMIRQENDGFGESCKATVRGIRNLNIEWAQMTFQVPLIVEFAINDNIEDNDASLDARNWYPYRYADRFEMEHPQGRPSLLATTNREKSKLTAILQDIATMIYTQRGPSISAKQFLHQYGRLRTWREQLPKELGDVKDIRHQILPHVLYLLILHTTAIVQLLRPLLDFDGFPSSLVEGVIWEHAQEGLMLLDKHYQPHYTFRFQPVLQMLASLQLIDIVVRFFPDGAGRGSKDGVEAVQLGLELLMQSRVGFPVAGPLQEMLRRSAEECGMPPPRNLKELMRSPTLSQKSYGMDDFLGACTRPTYVQPVLDAHSKYSLSFSSGWQLEGPVYGFRESTTGARRLKFPSAEEIGAQNLMHIRNLLNSN</sequence>
<protein>
    <recommendedName>
        <fullName evidence="4">Zn(2)-C6 fungal-type domain-containing protein</fullName>
    </recommendedName>
</protein>
<evidence type="ECO:0000313" key="5">
    <source>
        <dbReference type="EMBL" id="KAL2061541.1"/>
    </source>
</evidence>
<gene>
    <name evidence="5" type="ORF">VTL71DRAFT_6918</name>
</gene>
<feature type="compositionally biased region" description="Low complexity" evidence="3">
    <location>
        <begin position="12"/>
        <end position="32"/>
    </location>
</feature>
<feature type="region of interest" description="Disordered" evidence="3">
    <location>
        <begin position="1"/>
        <end position="63"/>
    </location>
</feature>
<dbReference type="Pfam" id="PF00172">
    <property type="entry name" value="Zn_clus"/>
    <property type="match status" value="1"/>
</dbReference>